<dbReference type="STRING" id="151549.A0A4C1US47"/>
<organism evidence="3 4">
    <name type="scientific">Eumeta variegata</name>
    <name type="common">Bagworm moth</name>
    <name type="synonym">Eumeta japonica</name>
    <dbReference type="NCBI Taxonomy" id="151549"/>
    <lineage>
        <taxon>Eukaryota</taxon>
        <taxon>Metazoa</taxon>
        <taxon>Ecdysozoa</taxon>
        <taxon>Arthropoda</taxon>
        <taxon>Hexapoda</taxon>
        <taxon>Insecta</taxon>
        <taxon>Pterygota</taxon>
        <taxon>Neoptera</taxon>
        <taxon>Endopterygota</taxon>
        <taxon>Lepidoptera</taxon>
        <taxon>Glossata</taxon>
        <taxon>Ditrysia</taxon>
        <taxon>Tineoidea</taxon>
        <taxon>Psychidae</taxon>
        <taxon>Oiketicinae</taxon>
        <taxon>Eumeta</taxon>
    </lineage>
</organism>
<dbReference type="Proteomes" id="UP000299102">
    <property type="component" value="Unassembled WGS sequence"/>
</dbReference>
<evidence type="ECO:0000256" key="1">
    <source>
        <dbReference type="SAM" id="Coils"/>
    </source>
</evidence>
<proteinExistence type="predicted"/>
<feature type="region of interest" description="Disordered" evidence="2">
    <location>
        <begin position="421"/>
        <end position="463"/>
    </location>
</feature>
<feature type="region of interest" description="Disordered" evidence="2">
    <location>
        <begin position="244"/>
        <end position="276"/>
    </location>
</feature>
<gene>
    <name evidence="3" type="primary">SOGA3</name>
    <name evidence="3" type="ORF">EVAR_78989_1</name>
</gene>
<dbReference type="PANTHER" id="PTHR15742:SF5">
    <property type="entry name" value="GIRDIN"/>
    <property type="match status" value="1"/>
</dbReference>
<feature type="compositionally biased region" description="Basic and acidic residues" evidence="2">
    <location>
        <begin position="81"/>
        <end position="94"/>
    </location>
</feature>
<comment type="caution">
    <text evidence="3">The sequence shown here is derived from an EMBL/GenBank/DDBJ whole genome shotgun (WGS) entry which is preliminary data.</text>
</comment>
<dbReference type="AlphaFoldDB" id="A0A4C1US47"/>
<feature type="compositionally biased region" description="Polar residues" evidence="2">
    <location>
        <begin position="733"/>
        <end position="742"/>
    </location>
</feature>
<feature type="compositionally biased region" description="Polar residues" evidence="2">
    <location>
        <begin position="116"/>
        <end position="129"/>
    </location>
</feature>
<accession>A0A4C1US47</accession>
<feature type="compositionally biased region" description="Low complexity" evidence="2">
    <location>
        <begin position="453"/>
        <end position="463"/>
    </location>
</feature>
<feature type="region of interest" description="Disordered" evidence="2">
    <location>
        <begin position="955"/>
        <end position="997"/>
    </location>
</feature>
<evidence type="ECO:0000313" key="3">
    <source>
        <dbReference type="EMBL" id="GBP29293.1"/>
    </source>
</evidence>
<protein>
    <submittedName>
        <fullName evidence="3">Protein SOGA3</fullName>
    </submittedName>
</protein>
<keyword evidence="4" id="KW-1185">Reference proteome</keyword>
<feature type="coiled-coil region" evidence="1">
    <location>
        <begin position="751"/>
        <end position="781"/>
    </location>
</feature>
<feature type="compositionally biased region" description="Basic and acidic residues" evidence="2">
    <location>
        <begin position="245"/>
        <end position="276"/>
    </location>
</feature>
<feature type="compositionally biased region" description="Basic and acidic residues" evidence="2">
    <location>
        <begin position="971"/>
        <end position="983"/>
    </location>
</feature>
<sequence length="997" mass="113621">MTSLTQIVSQISATTFELVKPIANSGKEWSFIVKGQSKSLNKDNIFLTFEQNDNLFYILLQAKLYLPVKTALNLPHYGPWSRDDGNGADAERAGRSWASSTNLSTTTDSPKKDLSTGFSRTSASWTSTPDLGGLNDDSSTAVTVSLKLPKRRLTGPLPALDTGQNNAADGYAYSVKVHCHDIRFGRSNGSLKMRVNADLCLYIDTFSSRRTVKGLATERRPTGPVESRGVRHRCAMQLLKAQNSFEKESSVEKDRERRSMSRSKDEDKPTRTKEEIKSTKDDVNFLMQCNLTVRQNFTWLQTAFGDEAPCQTTIYNWFAEFKRGRVNYNDEFLNDRPSTAVNNKNIDAVCRVIEIDKHVTYHEIRCVVHISMPIKSLYFYFMSRVFRSLGLEWEQGGEGDKDWESDGEMKGKAKVKYEVKEVKSARNASSTSKPPIRGGPHREREDTSDDDTSTAGTITTDTTLMDTNVKEYQEQVDKLKQEVDTLKKRCERVEKEKSDILLRRLANIDTANKYTTGRSSEVLKLQQKVNELTAQNEDLRDEKKSLSLKVKEIECELESRPPVEAQTRQIEQLRQKLLAAETLCEELMDENEDMKKELRDLEEEIEEMQDNFREDQADEYSSLRRELEQTIKNCRVLSFKLKKTERKAEQLEQEKADHEKKLLEIVGGQEGLDRVNRIKELETEVARSTEVARRLQRELAEANAKLTTQPAANQRRAPSLGAIVNGPLEGQKVSRSSMTRGGSQEDPAQLLRDLQDSLEREADLREQLRNAEEEASRYRNRYGSRRIKPKISNVPLSHRSDLVVSSDTEEHNDQNISQRLRLLEMQLALEKNPPSIDVDQFSVGISKNVQHPQDIIDMYSEGCQTDVIMFHDIATDTKKITLDSNIQCDSDVLDMYTQTENVFTKFKTTQTIYQNVNAVVQTDILKYRDCVVQTDMKTHEDKNIQITKEIINALETNASPNNKDVTEESVPDSKKDVKDRSQDELANDDTPGNNEKI</sequence>
<name>A0A4C1US47_EUMVA</name>
<evidence type="ECO:0000256" key="2">
    <source>
        <dbReference type="SAM" id="MobiDB-lite"/>
    </source>
</evidence>
<dbReference type="InterPro" id="IPR049885">
    <property type="entry name" value="MTCL1-3"/>
</dbReference>
<feature type="compositionally biased region" description="Polar residues" evidence="2">
    <location>
        <begin position="97"/>
        <end position="108"/>
    </location>
</feature>
<feature type="region of interest" description="Disordered" evidence="2">
    <location>
        <begin position="77"/>
        <end position="132"/>
    </location>
</feature>
<evidence type="ECO:0000313" key="4">
    <source>
        <dbReference type="Proteomes" id="UP000299102"/>
    </source>
</evidence>
<dbReference type="PANTHER" id="PTHR15742">
    <property type="entry name" value="GIRDIN"/>
    <property type="match status" value="1"/>
</dbReference>
<feature type="region of interest" description="Disordered" evidence="2">
    <location>
        <begin position="707"/>
        <end position="748"/>
    </location>
</feature>
<dbReference type="OrthoDB" id="10036174at2759"/>
<keyword evidence="1" id="KW-0175">Coiled coil</keyword>
<dbReference type="EMBL" id="BGZK01000218">
    <property type="protein sequence ID" value="GBP29293.1"/>
    <property type="molecule type" value="Genomic_DNA"/>
</dbReference>
<reference evidence="3 4" key="1">
    <citation type="journal article" date="2019" name="Commun. Biol.">
        <title>The bagworm genome reveals a unique fibroin gene that provides high tensile strength.</title>
        <authorList>
            <person name="Kono N."/>
            <person name="Nakamura H."/>
            <person name="Ohtoshi R."/>
            <person name="Tomita M."/>
            <person name="Numata K."/>
            <person name="Arakawa K."/>
        </authorList>
    </citation>
    <scope>NUCLEOTIDE SEQUENCE [LARGE SCALE GENOMIC DNA]</scope>
</reference>